<dbReference type="Proteomes" id="UP000593880">
    <property type="component" value="Chromosome"/>
</dbReference>
<evidence type="ECO:0000313" key="3">
    <source>
        <dbReference type="Proteomes" id="UP000593880"/>
    </source>
</evidence>
<evidence type="ECO:0000256" key="1">
    <source>
        <dbReference type="SAM" id="MobiDB-lite"/>
    </source>
</evidence>
<sequence length="80" mass="8763">MWEYFGPDFAFDVMKGMVAGIASLAFQVVAPRTFRAAKQFRARWAARRAARRAARQARRNAVANDEPSGTDGSDATGRVG</sequence>
<protein>
    <submittedName>
        <fullName evidence="2">Uncharacterized protein</fullName>
    </submittedName>
</protein>
<accession>A0ABX6UHI6</accession>
<dbReference type="EMBL" id="CP030057">
    <property type="protein sequence ID" value="QOZ60378.1"/>
    <property type="molecule type" value="Genomic_DNA"/>
</dbReference>
<organism evidence="2 3">
    <name type="scientific">Bradyrhizobium guangdongense</name>
    <dbReference type="NCBI Taxonomy" id="1325090"/>
    <lineage>
        <taxon>Bacteria</taxon>
        <taxon>Pseudomonadati</taxon>
        <taxon>Pseudomonadota</taxon>
        <taxon>Alphaproteobacteria</taxon>
        <taxon>Hyphomicrobiales</taxon>
        <taxon>Nitrobacteraceae</taxon>
        <taxon>Bradyrhizobium</taxon>
    </lineage>
</organism>
<evidence type="ECO:0000313" key="2">
    <source>
        <dbReference type="EMBL" id="QOZ60378.1"/>
    </source>
</evidence>
<proteinExistence type="predicted"/>
<keyword evidence="3" id="KW-1185">Reference proteome</keyword>
<gene>
    <name evidence="2" type="ORF">XH86_17870</name>
</gene>
<name>A0ABX6UHI6_9BRAD</name>
<feature type="region of interest" description="Disordered" evidence="1">
    <location>
        <begin position="55"/>
        <end position="80"/>
    </location>
</feature>
<reference evidence="2 3" key="1">
    <citation type="submission" date="2018-06" db="EMBL/GenBank/DDBJ databases">
        <title>Comparative genomics of rhizobia nodulating Arachis hypogaea in China.</title>
        <authorList>
            <person name="Li Y."/>
        </authorList>
    </citation>
    <scope>NUCLEOTIDE SEQUENCE [LARGE SCALE GENOMIC DNA]</scope>
    <source>
        <strain evidence="2 3">CCBAU 51658</strain>
    </source>
</reference>